<evidence type="ECO:0000259" key="2">
    <source>
        <dbReference type="PROSITE" id="PS50937"/>
    </source>
</evidence>
<protein>
    <recommendedName>
        <fullName evidence="2">HTH merR-type domain-containing protein</fullName>
    </recommendedName>
</protein>
<dbReference type="EMBL" id="LCNE01000010">
    <property type="protein sequence ID" value="KKU48842.1"/>
    <property type="molecule type" value="Genomic_DNA"/>
</dbReference>
<feature type="non-terminal residue" evidence="3">
    <location>
        <position position="288"/>
    </location>
</feature>
<evidence type="ECO:0000313" key="3">
    <source>
        <dbReference type="EMBL" id="KKU48842.1"/>
    </source>
</evidence>
<name>A0A0G1QVA4_UNCKA</name>
<dbReference type="AlphaFoldDB" id="A0A0G1QVA4"/>
<dbReference type="GO" id="GO:0003677">
    <property type="term" value="F:DNA binding"/>
    <property type="evidence" value="ECO:0007669"/>
    <property type="project" value="InterPro"/>
</dbReference>
<reference evidence="3 4" key="1">
    <citation type="journal article" date="2015" name="Nature">
        <title>rRNA introns, odd ribosomes, and small enigmatic genomes across a large radiation of phyla.</title>
        <authorList>
            <person name="Brown C.T."/>
            <person name="Hug L.A."/>
            <person name="Thomas B.C."/>
            <person name="Sharon I."/>
            <person name="Castelle C.J."/>
            <person name="Singh A."/>
            <person name="Wilkins M.J."/>
            <person name="Williams K.H."/>
            <person name="Banfield J.F."/>
        </authorList>
    </citation>
    <scope>NUCLEOTIDE SEQUENCE [LARGE SCALE GENOMIC DNA]</scope>
</reference>
<evidence type="ECO:0000313" key="4">
    <source>
        <dbReference type="Proteomes" id="UP000033946"/>
    </source>
</evidence>
<keyword evidence="1" id="KW-0812">Transmembrane</keyword>
<gene>
    <name evidence="3" type="ORF">UX69_C0010G0010</name>
</gene>
<feature type="transmembrane region" description="Helical" evidence="1">
    <location>
        <begin position="123"/>
        <end position="142"/>
    </location>
</feature>
<dbReference type="InterPro" id="IPR009061">
    <property type="entry name" value="DNA-bd_dom_put_sf"/>
</dbReference>
<proteinExistence type="predicted"/>
<dbReference type="CDD" id="cd04762">
    <property type="entry name" value="HTH_MerR-trunc"/>
    <property type="match status" value="1"/>
</dbReference>
<keyword evidence="1" id="KW-1133">Transmembrane helix</keyword>
<evidence type="ECO:0000256" key="1">
    <source>
        <dbReference type="SAM" id="Phobius"/>
    </source>
</evidence>
<dbReference type="SMART" id="SM00422">
    <property type="entry name" value="HTH_MERR"/>
    <property type="match status" value="1"/>
</dbReference>
<organism evidence="3 4">
    <name type="scientific">candidate division WWE3 bacterium GW2011_GWA2_46_9</name>
    <dbReference type="NCBI Taxonomy" id="1619111"/>
    <lineage>
        <taxon>Bacteria</taxon>
        <taxon>Katanobacteria</taxon>
    </lineage>
</organism>
<dbReference type="Proteomes" id="UP000033946">
    <property type="component" value="Unassembled WGS sequence"/>
</dbReference>
<comment type="caution">
    <text evidence="3">The sequence shown here is derived from an EMBL/GenBank/DDBJ whole genome shotgun (WGS) entry which is preliminary data.</text>
</comment>
<dbReference type="PROSITE" id="PS50937">
    <property type="entry name" value="HTH_MERR_2"/>
    <property type="match status" value="1"/>
</dbReference>
<dbReference type="SUPFAM" id="SSF46955">
    <property type="entry name" value="Putative DNA-binding domain"/>
    <property type="match status" value="1"/>
</dbReference>
<keyword evidence="1" id="KW-0472">Membrane</keyword>
<dbReference type="InterPro" id="IPR000551">
    <property type="entry name" value="MerR-type_HTH_dom"/>
</dbReference>
<dbReference type="Pfam" id="PF00376">
    <property type="entry name" value="MerR"/>
    <property type="match status" value="1"/>
</dbReference>
<feature type="domain" description="HTH merR-type" evidence="2">
    <location>
        <begin position="17"/>
        <end position="65"/>
    </location>
</feature>
<sequence length="288" mass="31193">MPARDKHKNYSDDQAPTLNVSKAAGLLGVSPTTLRRFETEGKITSQRADNGYRFFKLDDVRKLKEQIQSEKEQKPVGTPPFRVFAEYREPCRTKVQQKTTLQGAALQELTEALPNIRKTTKTAAIGSLGLFIILALTSFGILDGFDNLPNKLGVSSKNMPDVLAAAVVGRDDLVLKISTPVEMAQNLTVPSISGVNVIDPTTKATLENTLELAGDATGTLNNVQIEQNVIGDDELADDIEYTGTLNVTGSFQINGDELSADINNLNDLADAAPELLDFSDITIAGFLR</sequence>
<accession>A0A0G1QVA4</accession>
<dbReference type="GO" id="GO:0006355">
    <property type="term" value="P:regulation of DNA-templated transcription"/>
    <property type="evidence" value="ECO:0007669"/>
    <property type="project" value="InterPro"/>
</dbReference>
<dbReference type="Gene3D" id="1.10.1660.10">
    <property type="match status" value="1"/>
</dbReference>